<dbReference type="Gene3D" id="3.30.70.270">
    <property type="match status" value="2"/>
</dbReference>
<feature type="compositionally biased region" description="Basic and acidic residues" evidence="2">
    <location>
        <begin position="38"/>
        <end position="63"/>
    </location>
</feature>
<dbReference type="EMBL" id="BKCJ010007654">
    <property type="protein sequence ID" value="GEU78349.1"/>
    <property type="molecule type" value="Genomic_DNA"/>
</dbReference>
<dbReference type="SUPFAM" id="SSF53098">
    <property type="entry name" value="Ribonuclease H-like"/>
    <property type="match status" value="1"/>
</dbReference>
<dbReference type="InterPro" id="IPR012337">
    <property type="entry name" value="RNaseH-like_sf"/>
</dbReference>
<dbReference type="PANTHER" id="PTHR37984">
    <property type="entry name" value="PROTEIN CBG26694"/>
    <property type="match status" value="1"/>
</dbReference>
<dbReference type="InterPro" id="IPR043128">
    <property type="entry name" value="Rev_trsase/Diguanyl_cyclase"/>
</dbReference>
<protein>
    <submittedName>
        <fullName evidence="4">Reverse transcriptase domain-containing protein</fullName>
    </submittedName>
</protein>
<dbReference type="InterPro" id="IPR041577">
    <property type="entry name" value="RT_RNaseH_2"/>
</dbReference>
<evidence type="ECO:0000259" key="3">
    <source>
        <dbReference type="PROSITE" id="PS50994"/>
    </source>
</evidence>
<feature type="region of interest" description="Disordered" evidence="2">
    <location>
        <begin position="283"/>
        <end position="331"/>
    </location>
</feature>
<dbReference type="Gene3D" id="3.10.10.10">
    <property type="entry name" value="HIV Type 1 Reverse Transcriptase, subunit A, domain 1"/>
    <property type="match status" value="1"/>
</dbReference>
<evidence type="ECO:0000256" key="2">
    <source>
        <dbReference type="SAM" id="MobiDB-lite"/>
    </source>
</evidence>
<feature type="compositionally biased region" description="Basic and acidic residues" evidence="2">
    <location>
        <begin position="1"/>
        <end position="30"/>
    </location>
</feature>
<dbReference type="PROSITE" id="PS50994">
    <property type="entry name" value="INTEGRASE"/>
    <property type="match status" value="1"/>
</dbReference>
<dbReference type="InterPro" id="IPR000477">
    <property type="entry name" value="RT_dom"/>
</dbReference>
<keyword evidence="4" id="KW-0808">Transferase</keyword>
<accession>A0A6L2MY92</accession>
<reference evidence="4" key="1">
    <citation type="journal article" date="2019" name="Sci. Rep.">
        <title>Draft genome of Tanacetum cinerariifolium, the natural source of mosquito coil.</title>
        <authorList>
            <person name="Yamashiro T."/>
            <person name="Shiraishi A."/>
            <person name="Satake H."/>
            <person name="Nakayama K."/>
        </authorList>
    </citation>
    <scope>NUCLEOTIDE SEQUENCE</scope>
</reference>
<feature type="compositionally biased region" description="Basic and acidic residues" evidence="2">
    <location>
        <begin position="77"/>
        <end position="95"/>
    </location>
</feature>
<keyword evidence="4" id="KW-0695">RNA-directed DNA polymerase</keyword>
<keyword evidence="1" id="KW-0511">Multifunctional enzyme</keyword>
<evidence type="ECO:0000313" key="4">
    <source>
        <dbReference type="EMBL" id="GEU78349.1"/>
    </source>
</evidence>
<dbReference type="InterPro" id="IPR050951">
    <property type="entry name" value="Retrovirus_Pol_polyprotein"/>
</dbReference>
<dbReference type="GO" id="GO:0003964">
    <property type="term" value="F:RNA-directed DNA polymerase activity"/>
    <property type="evidence" value="ECO:0007669"/>
    <property type="project" value="UniProtKB-KW"/>
</dbReference>
<dbReference type="Pfam" id="PF00665">
    <property type="entry name" value="rve"/>
    <property type="match status" value="1"/>
</dbReference>
<dbReference type="Pfam" id="PF00078">
    <property type="entry name" value="RVT_1"/>
    <property type="match status" value="1"/>
</dbReference>
<comment type="caution">
    <text evidence="4">The sequence shown here is derived from an EMBL/GenBank/DDBJ whole genome shotgun (WGS) entry which is preliminary data.</text>
</comment>
<organism evidence="4">
    <name type="scientific">Tanacetum cinerariifolium</name>
    <name type="common">Dalmatian daisy</name>
    <name type="synonym">Chrysanthemum cinerariifolium</name>
    <dbReference type="NCBI Taxonomy" id="118510"/>
    <lineage>
        <taxon>Eukaryota</taxon>
        <taxon>Viridiplantae</taxon>
        <taxon>Streptophyta</taxon>
        <taxon>Embryophyta</taxon>
        <taxon>Tracheophyta</taxon>
        <taxon>Spermatophyta</taxon>
        <taxon>Magnoliopsida</taxon>
        <taxon>eudicotyledons</taxon>
        <taxon>Gunneridae</taxon>
        <taxon>Pentapetalae</taxon>
        <taxon>asterids</taxon>
        <taxon>campanulids</taxon>
        <taxon>Asterales</taxon>
        <taxon>Asteraceae</taxon>
        <taxon>Asteroideae</taxon>
        <taxon>Anthemideae</taxon>
        <taxon>Anthemidinae</taxon>
        <taxon>Tanacetum</taxon>
    </lineage>
</organism>
<sequence>MEKVRHDRRKDVHTRLDFGEGPREKTREDLYYSNTRARATEPGRVRVQDRLKYDNRHRTDSRNSPRGRSRTHTLSAPKDDRHKDRECLRGTRESYGDSFSHSYREGGHHRHIKRKRDKSPLSSVSRSDSSNGRHRKSIRHQSTEEDDLKRPWMCEEENLFTPRIRNFESSRKTRMPNNVKTYDETGDPEDHVKVFKSAAQKKYVKDLVEIHNIKQRDGETIDDFMKRFKIEIGRMKRAPECMWISGFMHEVNNPELTKRLNEHVPNTMEKMMITTTAFIRGEAAAASKKKGHASWKPQDQSKRHSSDKRPDFRGHPRGERGSNRFTPLTRTPKEILVTEASKFQPPPPMVTPVEKRSSNKFCDFHNDKGHNTDECMQLKKQIEELVRAGKLSHLNKEIKQGRDQSNTGKKETAAKDKPTAIYMVQSWQRTVKQKVTQSFERVREIAFPQLAAMTTSLTGFNGETIWPLGQLRLLVTIGDAIHFTKAWMNFMVVKSMSPYNGIIGRSGLKAIQAVSSTVHGMLKFPVEGGIATIRSTILIPTECASVTTSSVIPREERTCLTNFTVALHLDFPDQEVVIGGSLSDKGRTELCSVLKKNLDIFAWQPSDMTGAPERARAIQAEVQKLVDARIMREVYYHDWLSNPVMVKKYDGSWRMCVDFTDLKKACPQDCYPLSEIDWKVESLCGYPFKCFLDAYKGYHQIQLAEADEENTAFHTGQGVYCYTKMPFGLKNACATYQRLMDKAFASQVGRNIEVYVDDLMVKSYTEAEMMRDIEETFRTLRQVNMKLNPKKCSFGLAEGVFLGYVITPEGIKPCSDKTAVVLQLPSPRTVKEVQSLNGKLASLNRFLSKSAEKSLPLFQTLKKRIKKSDFRWTAEAEQAFQQLKQHLSELPLLVAPKPQEELIMYLSATYRAVSAVLMTERGTTKTPIYFISRALQGPKLNYSPMEKLVLSLVFAAKRLRRYFQAHPITVITDQPIKQVMTRPDVAGRLQKLSIMLGEHNITYRPRTSVKGKILADFLIEMPDDVSQAALAAVTQKEPLQFAASNNEAEYEALVAGLQIATQMGVKNVQVLLEVLENKSIKENEVAAVIEEDGPTWMTQLVDYLKKGVLPGDKKEARKLRLKARQYELMKGVLYRRSFLTPWLRCVGPLQADYVMRKIHEGSCSMHAGPRSVVAKAVRLGHPQQSLTPITAPWSFYKWEIDIAGPFPEGPGKVKFLIAAMDYFTKWIEAKAVATITGRQVKKFVWDNIVCRFGILGEIISDNGKQFVDNPFKDWCDKLNITQWFASVKHPQSNGLVERANQSLREGIKARLGEGNKNWVEELPHVLWAHRTMIKSSHGDTPFSLTYETKAVIPAEIGMPTYRTAAVDVVNNDEELRLNLDLLEERRERVAVCDARAKSKMMRYYNARVRGVAFKPGDFVYRSNDVSHAVAGGKLGLK</sequence>
<dbReference type="InterPro" id="IPR043502">
    <property type="entry name" value="DNA/RNA_pol_sf"/>
</dbReference>
<feature type="region of interest" description="Disordered" evidence="2">
    <location>
        <begin position="1"/>
        <end position="147"/>
    </location>
</feature>
<dbReference type="GO" id="GO:0015074">
    <property type="term" value="P:DNA integration"/>
    <property type="evidence" value="ECO:0007669"/>
    <property type="project" value="InterPro"/>
</dbReference>
<feature type="domain" description="Integrase catalytic" evidence="3">
    <location>
        <begin position="1188"/>
        <end position="1349"/>
    </location>
</feature>
<dbReference type="SUPFAM" id="SSF56672">
    <property type="entry name" value="DNA/RNA polymerases"/>
    <property type="match status" value="1"/>
</dbReference>
<keyword evidence="4" id="KW-0548">Nucleotidyltransferase</keyword>
<feature type="compositionally biased region" description="Low complexity" evidence="2">
    <location>
        <begin position="120"/>
        <end position="130"/>
    </location>
</feature>
<dbReference type="Pfam" id="PF17919">
    <property type="entry name" value="RT_RNaseH_2"/>
    <property type="match status" value="1"/>
</dbReference>
<dbReference type="CDD" id="cd01647">
    <property type="entry name" value="RT_LTR"/>
    <property type="match status" value="1"/>
</dbReference>
<gene>
    <name evidence="4" type="ORF">Tci_050327</name>
</gene>
<dbReference type="InterPro" id="IPR001584">
    <property type="entry name" value="Integrase_cat-core"/>
</dbReference>
<feature type="compositionally biased region" description="Basic and acidic residues" evidence="2">
    <location>
        <begin position="299"/>
        <end position="322"/>
    </location>
</feature>
<feature type="compositionally biased region" description="Basic residues" evidence="2">
    <location>
        <begin position="107"/>
        <end position="117"/>
    </location>
</feature>
<dbReference type="Gene3D" id="3.30.420.10">
    <property type="entry name" value="Ribonuclease H-like superfamily/Ribonuclease H"/>
    <property type="match status" value="1"/>
</dbReference>
<dbReference type="GO" id="GO:0003676">
    <property type="term" value="F:nucleic acid binding"/>
    <property type="evidence" value="ECO:0007669"/>
    <property type="project" value="InterPro"/>
</dbReference>
<dbReference type="InterPro" id="IPR036397">
    <property type="entry name" value="RNaseH_sf"/>
</dbReference>
<evidence type="ECO:0000256" key="1">
    <source>
        <dbReference type="ARBA" id="ARBA00023268"/>
    </source>
</evidence>
<name>A0A6L2MY92_TANCI</name>
<dbReference type="PANTHER" id="PTHR37984:SF5">
    <property type="entry name" value="PROTEIN NYNRIN-LIKE"/>
    <property type="match status" value="1"/>
</dbReference>
<proteinExistence type="predicted"/>